<feature type="domain" description="Endonuclease/exonuclease/phosphatase" evidence="1">
    <location>
        <begin position="10"/>
        <end position="241"/>
    </location>
</feature>
<gene>
    <name evidence="2" type="ORF">SAMN05216333_11516</name>
</gene>
<reference evidence="3" key="1">
    <citation type="submission" date="2016-10" db="EMBL/GenBank/DDBJ databases">
        <authorList>
            <person name="Varghese N."/>
            <person name="Submissions S."/>
        </authorList>
    </citation>
    <scope>NUCLEOTIDE SEQUENCE [LARGE SCALE GENOMIC DNA]</scope>
    <source>
        <strain evidence="3">Nm76</strain>
    </source>
</reference>
<dbReference type="SUPFAM" id="SSF56219">
    <property type="entry name" value="DNase I-like"/>
    <property type="match status" value="1"/>
</dbReference>
<keyword evidence="2" id="KW-0378">Hydrolase</keyword>
<dbReference type="PANTHER" id="PTHR14859:SF1">
    <property type="entry name" value="PGAP2-INTERACTING PROTEIN"/>
    <property type="match status" value="1"/>
</dbReference>
<dbReference type="Proteomes" id="UP000198814">
    <property type="component" value="Unassembled WGS sequence"/>
</dbReference>
<keyword evidence="2" id="KW-0540">Nuclease</keyword>
<organism evidence="2 3">
    <name type="scientific">Nitrosomonas oligotropha</name>
    <dbReference type="NCBI Taxonomy" id="42354"/>
    <lineage>
        <taxon>Bacteria</taxon>
        <taxon>Pseudomonadati</taxon>
        <taxon>Pseudomonadota</taxon>
        <taxon>Betaproteobacteria</taxon>
        <taxon>Nitrosomonadales</taxon>
        <taxon>Nitrosomonadaceae</taxon>
        <taxon>Nitrosomonas</taxon>
    </lineage>
</organism>
<evidence type="ECO:0000259" key="1">
    <source>
        <dbReference type="Pfam" id="PF03372"/>
    </source>
</evidence>
<dbReference type="Pfam" id="PF03372">
    <property type="entry name" value="Exo_endo_phos"/>
    <property type="match status" value="1"/>
</dbReference>
<keyword evidence="2" id="KW-0269">Exonuclease</keyword>
<dbReference type="GO" id="GO:0004519">
    <property type="term" value="F:endonuclease activity"/>
    <property type="evidence" value="ECO:0007669"/>
    <property type="project" value="UniProtKB-KW"/>
</dbReference>
<proteinExistence type="predicted"/>
<dbReference type="GO" id="GO:0004527">
    <property type="term" value="F:exonuclease activity"/>
    <property type="evidence" value="ECO:0007669"/>
    <property type="project" value="UniProtKB-KW"/>
</dbReference>
<dbReference type="PANTHER" id="PTHR14859">
    <property type="entry name" value="CALCOFLUOR WHITE HYPERSENSITIVE PROTEIN PRECURSOR"/>
    <property type="match status" value="1"/>
</dbReference>
<evidence type="ECO:0000313" key="3">
    <source>
        <dbReference type="Proteomes" id="UP000198814"/>
    </source>
</evidence>
<keyword evidence="3" id="KW-1185">Reference proteome</keyword>
<dbReference type="RefSeq" id="WP_090319864.1">
    <property type="nucleotide sequence ID" value="NZ_FNOE01000016.1"/>
</dbReference>
<dbReference type="GO" id="GO:0006506">
    <property type="term" value="P:GPI anchor biosynthetic process"/>
    <property type="evidence" value="ECO:0007669"/>
    <property type="project" value="TreeGrafter"/>
</dbReference>
<dbReference type="OrthoDB" id="9793162at2"/>
<keyword evidence="2" id="KW-0255">Endonuclease</keyword>
<evidence type="ECO:0000313" key="2">
    <source>
        <dbReference type="EMBL" id="SEO67751.1"/>
    </source>
</evidence>
<protein>
    <submittedName>
        <fullName evidence="2">Metal-dependent hydrolase, endonuclease/exonuclease/phosphatase family</fullName>
    </submittedName>
</protein>
<dbReference type="InterPro" id="IPR036691">
    <property type="entry name" value="Endo/exonu/phosph_ase_sf"/>
</dbReference>
<dbReference type="Gene3D" id="3.60.10.10">
    <property type="entry name" value="Endonuclease/exonuclease/phosphatase"/>
    <property type="match status" value="1"/>
</dbReference>
<dbReference type="InterPro" id="IPR051916">
    <property type="entry name" value="GPI-anchor_lipid_remodeler"/>
</dbReference>
<dbReference type="GO" id="GO:0016020">
    <property type="term" value="C:membrane"/>
    <property type="evidence" value="ECO:0007669"/>
    <property type="project" value="GOC"/>
</dbReference>
<dbReference type="AlphaFoldDB" id="A0A1H8RMS6"/>
<accession>A0A1H8RMS6</accession>
<dbReference type="InterPro" id="IPR005135">
    <property type="entry name" value="Endo/exonuclease/phosphatase"/>
</dbReference>
<sequence>MVNNSLKIITYNIHKGFSATNLRFILHEIKYSLRHINADIVFLQEIHGERAISNNRFADWPNNQQFEFLADQVWHHYAYGKNAIYKSGHHGNAILSKYPFVEWENINVSLFKSASRSLLHGIIRIPGNDQRIHVICVHLGLFEQERERQLSTLVKRINSHISANEPLIIAGDFNDWRGRAEHYLHHGLGVQEAFKITHGAYARTFPSWLPVLSMDRIYYRDLNIVSCNYLKGKPWHHLSDHIPLLAEFRLI</sequence>
<dbReference type="EMBL" id="FODO01000015">
    <property type="protein sequence ID" value="SEO67751.1"/>
    <property type="molecule type" value="Genomic_DNA"/>
</dbReference>
<name>A0A1H8RMS6_9PROT</name>
<dbReference type="STRING" id="42354.SAMN05216333_11516"/>